<protein>
    <submittedName>
        <fullName evidence="1">Uncharacterized protein</fullName>
    </submittedName>
</protein>
<reference evidence="1" key="1">
    <citation type="submission" date="2014-11" db="EMBL/GenBank/DDBJ databases">
        <authorList>
            <person name="Amaro Gonzalez C."/>
        </authorList>
    </citation>
    <scope>NUCLEOTIDE SEQUENCE</scope>
</reference>
<sequence length="39" mass="4585">MIKTRRRKGLSEDVSISKFFDDPMLLELAKQDVVLNYPM</sequence>
<evidence type="ECO:0000313" key="1">
    <source>
        <dbReference type="EMBL" id="JAI03427.1"/>
    </source>
</evidence>
<name>A0A0E9XLY1_ANGAN</name>
<dbReference type="EMBL" id="GBXM01005151">
    <property type="protein sequence ID" value="JAI03427.1"/>
    <property type="molecule type" value="Transcribed_RNA"/>
</dbReference>
<accession>A0A0E9XLY1</accession>
<organism evidence="1">
    <name type="scientific">Anguilla anguilla</name>
    <name type="common">European freshwater eel</name>
    <name type="synonym">Muraena anguilla</name>
    <dbReference type="NCBI Taxonomy" id="7936"/>
    <lineage>
        <taxon>Eukaryota</taxon>
        <taxon>Metazoa</taxon>
        <taxon>Chordata</taxon>
        <taxon>Craniata</taxon>
        <taxon>Vertebrata</taxon>
        <taxon>Euteleostomi</taxon>
        <taxon>Actinopterygii</taxon>
        <taxon>Neopterygii</taxon>
        <taxon>Teleostei</taxon>
        <taxon>Anguilliformes</taxon>
        <taxon>Anguillidae</taxon>
        <taxon>Anguilla</taxon>
    </lineage>
</organism>
<proteinExistence type="predicted"/>
<reference evidence="1" key="2">
    <citation type="journal article" date="2015" name="Fish Shellfish Immunol.">
        <title>Early steps in the European eel (Anguilla anguilla)-Vibrio vulnificus interaction in the gills: Role of the RtxA13 toxin.</title>
        <authorList>
            <person name="Callol A."/>
            <person name="Pajuelo D."/>
            <person name="Ebbesson L."/>
            <person name="Teles M."/>
            <person name="MacKenzie S."/>
            <person name="Amaro C."/>
        </authorList>
    </citation>
    <scope>NUCLEOTIDE SEQUENCE</scope>
</reference>
<dbReference type="AlphaFoldDB" id="A0A0E9XLY1"/>